<dbReference type="Gene3D" id="1.10.3670.10">
    <property type="entry name" value="Putative xylanase like domain"/>
    <property type="match status" value="1"/>
</dbReference>
<dbReference type="PROSITE" id="PS51257">
    <property type="entry name" value="PROKAR_LIPOPROTEIN"/>
    <property type="match status" value="1"/>
</dbReference>
<dbReference type="Gene3D" id="2.30.260.10">
    <property type="entry name" value="putative xylanase like domain"/>
    <property type="match status" value="1"/>
</dbReference>
<dbReference type="AlphaFoldDB" id="A0A2A8CYW9"/>
<evidence type="ECO:0000256" key="2">
    <source>
        <dbReference type="SAM" id="SignalP"/>
    </source>
</evidence>
<evidence type="ECO:0000313" key="4">
    <source>
        <dbReference type="Proteomes" id="UP000220102"/>
    </source>
</evidence>
<comment type="caution">
    <text evidence="3">The sequence shown here is derived from an EMBL/GenBank/DDBJ whole genome shotgun (WGS) entry which is preliminary data.</text>
</comment>
<organism evidence="3 4">
    <name type="scientific">Longibacter salinarum</name>
    <dbReference type="NCBI Taxonomy" id="1850348"/>
    <lineage>
        <taxon>Bacteria</taxon>
        <taxon>Pseudomonadati</taxon>
        <taxon>Rhodothermota</taxon>
        <taxon>Rhodothermia</taxon>
        <taxon>Rhodothermales</taxon>
        <taxon>Salisaetaceae</taxon>
        <taxon>Longibacter</taxon>
    </lineage>
</organism>
<dbReference type="SUPFAM" id="SSF54001">
    <property type="entry name" value="Cysteine proteinases"/>
    <property type="match status" value="1"/>
</dbReference>
<name>A0A2A8CYW9_9BACT</name>
<evidence type="ECO:0008006" key="5">
    <source>
        <dbReference type="Google" id="ProtNLM"/>
    </source>
</evidence>
<feature type="region of interest" description="Disordered" evidence="1">
    <location>
        <begin position="20"/>
        <end position="52"/>
    </location>
</feature>
<feature type="chain" id="PRO_5012202380" description="DUF1460 domain-containing protein" evidence="2">
    <location>
        <begin position="24"/>
        <end position="326"/>
    </location>
</feature>
<gene>
    <name evidence="3" type="ORF">CRI94_09835</name>
</gene>
<keyword evidence="2" id="KW-0732">Signal</keyword>
<dbReference type="OrthoDB" id="1409585at2"/>
<evidence type="ECO:0000313" key="3">
    <source>
        <dbReference type="EMBL" id="PEN13598.1"/>
    </source>
</evidence>
<dbReference type="InterPro" id="IPR038765">
    <property type="entry name" value="Papain-like_cys_pep_sf"/>
</dbReference>
<accession>A0A2A8CYW9</accession>
<keyword evidence="4" id="KW-1185">Reference proteome</keyword>
<evidence type="ECO:0000256" key="1">
    <source>
        <dbReference type="SAM" id="MobiDB-lite"/>
    </source>
</evidence>
<feature type="signal peptide" evidence="2">
    <location>
        <begin position="1"/>
        <end position="23"/>
    </location>
</feature>
<reference evidence="3 4" key="1">
    <citation type="submission" date="2017-10" db="EMBL/GenBank/DDBJ databases">
        <title>Draft genome of Longibacter Salinarum.</title>
        <authorList>
            <person name="Goh K.M."/>
            <person name="Shamsir M.S."/>
            <person name="Lim S.W."/>
        </authorList>
    </citation>
    <scope>NUCLEOTIDE SEQUENCE [LARGE SCALE GENOMIC DNA]</scope>
    <source>
        <strain evidence="3 4">KCTC 52045</strain>
    </source>
</reference>
<proteinExistence type="predicted"/>
<dbReference type="Proteomes" id="UP000220102">
    <property type="component" value="Unassembled WGS sequence"/>
</dbReference>
<protein>
    <recommendedName>
        <fullName evidence="5">DUF1460 domain-containing protein</fullName>
    </recommendedName>
</protein>
<dbReference type="RefSeq" id="WP_098075521.1">
    <property type="nucleotide sequence ID" value="NZ_PDEQ01000004.1"/>
</dbReference>
<dbReference type="Pfam" id="PF07313">
    <property type="entry name" value="AmiA-like"/>
    <property type="match status" value="1"/>
</dbReference>
<sequence>MPRFLLIALLTIGLLTACGSGSASPDDPPTSLSDTVSADDGSVASLPDSALVPPSDSTARRFAATMKVADSLHLSQRPVGEVMQILGQTFGGAPYLEGTLDEPSEEQLVIRFDGFDCVTYVESLLAMARGVVQEDTTYAGFARRLGAIRYRAGEPLGYCSRLHYFSDWIRDNDASRFVQDITPTIASRTFRDSIDFMSTHRDAYKRFATNDSLLACVQDAESELARAASNRPLQYVPQDSIRTVYDQLRAGDIIAIVTSVDGLDIAHTGLAYVPQEDDPNDRVGLLHASLSDGVVVSPDLQRYVQQIGHMIGIVVARPQPAASDSP</sequence>
<dbReference type="EMBL" id="PDEQ01000004">
    <property type="protein sequence ID" value="PEN13598.1"/>
    <property type="molecule type" value="Genomic_DNA"/>
</dbReference>
<dbReference type="InterPro" id="IPR010846">
    <property type="entry name" value="AmiA-like"/>
</dbReference>